<feature type="transmembrane region" description="Helical" evidence="5">
    <location>
        <begin position="158"/>
        <end position="177"/>
    </location>
</feature>
<dbReference type="Pfam" id="PF04610">
    <property type="entry name" value="TrbL"/>
    <property type="match status" value="1"/>
</dbReference>
<evidence type="ECO:0000256" key="4">
    <source>
        <dbReference type="ARBA" id="ARBA00023136"/>
    </source>
</evidence>
<organism evidence="6 7">
    <name type="scientific">Tunturiibacter lichenicola</name>
    <dbReference type="NCBI Taxonomy" id="2051959"/>
    <lineage>
        <taxon>Bacteria</taxon>
        <taxon>Pseudomonadati</taxon>
        <taxon>Acidobacteriota</taxon>
        <taxon>Terriglobia</taxon>
        <taxon>Terriglobales</taxon>
        <taxon>Acidobacteriaceae</taxon>
        <taxon>Tunturiibacter</taxon>
    </lineage>
</organism>
<reference evidence="6 7" key="1">
    <citation type="submission" date="2020-08" db="EMBL/GenBank/DDBJ databases">
        <title>Genomic Encyclopedia of Type Strains, Phase IV (KMG-V): Genome sequencing to study the core and pangenomes of soil and plant-associated prokaryotes.</title>
        <authorList>
            <person name="Whitman W."/>
        </authorList>
    </citation>
    <scope>NUCLEOTIDE SEQUENCE [LARGE SCALE GENOMIC DNA]</scope>
    <source>
        <strain evidence="6 7">M8US30</strain>
    </source>
</reference>
<evidence type="ECO:0000313" key="7">
    <source>
        <dbReference type="Proteomes" id="UP000569092"/>
    </source>
</evidence>
<comment type="caution">
    <text evidence="6">The sequence shown here is derived from an EMBL/GenBank/DDBJ whole genome shotgun (WGS) entry which is preliminary data.</text>
</comment>
<evidence type="ECO:0000313" key="6">
    <source>
        <dbReference type="EMBL" id="MBB5346175.1"/>
    </source>
</evidence>
<accession>A0A7W8N7L3</accession>
<keyword evidence="3 5" id="KW-1133">Transmembrane helix</keyword>
<dbReference type="GO" id="GO:0030255">
    <property type="term" value="P:protein secretion by the type IV secretion system"/>
    <property type="evidence" value="ECO:0007669"/>
    <property type="project" value="InterPro"/>
</dbReference>
<keyword evidence="4 5" id="KW-0472">Membrane</keyword>
<feature type="transmembrane region" description="Helical" evidence="5">
    <location>
        <begin position="183"/>
        <end position="201"/>
    </location>
</feature>
<evidence type="ECO:0000256" key="1">
    <source>
        <dbReference type="ARBA" id="ARBA00004141"/>
    </source>
</evidence>
<name>A0A7W8N7L3_9BACT</name>
<feature type="transmembrane region" description="Helical" evidence="5">
    <location>
        <begin position="208"/>
        <end position="232"/>
    </location>
</feature>
<evidence type="ECO:0000256" key="5">
    <source>
        <dbReference type="SAM" id="Phobius"/>
    </source>
</evidence>
<proteinExistence type="predicted"/>
<sequence length="308" mass="33357">MDAMMMHLTTFSALALALPGTDWLYQFTNNLTALTTANGGALTNLGITLLSTIAFFQLVNMVVSFSTSNMTFSLNPTPLEAGEIVRFLLRLTVCCLLETYWVNPLPGAGFGLNHLFSALAQSIVSVLDQNSLSNFTQLLSDAASKTGSPSLLSVSEQVCYYLVQIILGLAAGILFVINVSSFIFYAVTALFGPLFIPLYMTDSLRGKFYSFVEVLLSFAMIRAVASAFIFVWEGFMNTFLQKTFNGDYSIGMWLANLIPVIMVFAAFIINMLFIPTMTQAIFGGGAGATGSAQNLVTRVALAKFRGGK</sequence>
<dbReference type="GO" id="GO:0016020">
    <property type="term" value="C:membrane"/>
    <property type="evidence" value="ECO:0007669"/>
    <property type="project" value="UniProtKB-SubCell"/>
</dbReference>
<comment type="subcellular location">
    <subcellularLocation>
        <location evidence="1">Membrane</location>
        <topology evidence="1">Multi-pass membrane protein</topology>
    </subcellularLocation>
</comment>
<dbReference type="Proteomes" id="UP000569092">
    <property type="component" value="Unassembled WGS sequence"/>
</dbReference>
<evidence type="ECO:0000256" key="3">
    <source>
        <dbReference type="ARBA" id="ARBA00022989"/>
    </source>
</evidence>
<evidence type="ECO:0000256" key="2">
    <source>
        <dbReference type="ARBA" id="ARBA00022692"/>
    </source>
</evidence>
<dbReference type="EMBL" id="JACHDZ010000010">
    <property type="protein sequence ID" value="MBB5346175.1"/>
    <property type="molecule type" value="Genomic_DNA"/>
</dbReference>
<gene>
    <name evidence="6" type="ORF">HDF10_004185</name>
</gene>
<dbReference type="InterPro" id="IPR007688">
    <property type="entry name" value="Conjugal_tfr_TrbL/VirB6"/>
</dbReference>
<keyword evidence="2 5" id="KW-0812">Transmembrane</keyword>
<feature type="transmembrane region" description="Helical" evidence="5">
    <location>
        <begin position="252"/>
        <end position="273"/>
    </location>
</feature>
<protein>
    <submittedName>
        <fullName evidence="6">Type IV secretion system protein VirB6</fullName>
    </submittedName>
</protein>
<feature type="transmembrane region" description="Helical" evidence="5">
    <location>
        <begin position="40"/>
        <end position="63"/>
    </location>
</feature>
<dbReference type="AlphaFoldDB" id="A0A7W8N7L3"/>